<evidence type="ECO:0000256" key="8">
    <source>
        <dbReference type="ARBA" id="ARBA00022833"/>
    </source>
</evidence>
<dbReference type="EC" id="2.7.7.-" evidence="10"/>
<evidence type="ECO:0000256" key="4">
    <source>
        <dbReference type="ARBA" id="ARBA00022679"/>
    </source>
</evidence>
<keyword evidence="4 10" id="KW-0808">Transferase</keyword>
<organism evidence="12">
    <name type="scientific">Micromonas pusilla</name>
    <name type="common">Picoplanktonic green alga</name>
    <name type="synonym">Chromulina pusilla</name>
    <dbReference type="NCBI Taxonomy" id="38833"/>
    <lineage>
        <taxon>Eukaryota</taxon>
        <taxon>Viridiplantae</taxon>
        <taxon>Chlorophyta</taxon>
        <taxon>Mamiellophyceae</taxon>
        <taxon>Mamiellales</taxon>
        <taxon>Mamiellaceae</taxon>
        <taxon>Micromonas</taxon>
    </lineage>
</organism>
<evidence type="ECO:0000313" key="12">
    <source>
        <dbReference type="EMBL" id="CAD8448427.1"/>
    </source>
</evidence>
<dbReference type="GO" id="GO:0003899">
    <property type="term" value="F:DNA-directed RNA polymerase activity"/>
    <property type="evidence" value="ECO:0007669"/>
    <property type="project" value="InterPro"/>
</dbReference>
<dbReference type="GO" id="GO:0046872">
    <property type="term" value="F:metal ion binding"/>
    <property type="evidence" value="ECO:0007669"/>
    <property type="project" value="UniProtKB-KW"/>
</dbReference>
<dbReference type="InterPro" id="IPR014052">
    <property type="entry name" value="DNA_primase_ssu_euk/arc"/>
</dbReference>
<dbReference type="GO" id="GO:0005658">
    <property type="term" value="C:alpha DNA polymerase:primase complex"/>
    <property type="evidence" value="ECO:0007669"/>
    <property type="project" value="UniProtKB-ARBA"/>
</dbReference>
<evidence type="ECO:0000256" key="7">
    <source>
        <dbReference type="ARBA" id="ARBA00022723"/>
    </source>
</evidence>
<evidence type="ECO:0000256" key="2">
    <source>
        <dbReference type="ARBA" id="ARBA00022478"/>
    </source>
</evidence>
<dbReference type="FunFam" id="3.90.920.10:FF:000003">
    <property type="entry name" value="DNA primase"/>
    <property type="match status" value="1"/>
</dbReference>
<dbReference type="CDD" id="cd04860">
    <property type="entry name" value="AE_Prim_S"/>
    <property type="match status" value="1"/>
</dbReference>
<dbReference type="EMBL" id="HBEN01012747">
    <property type="protein sequence ID" value="CAD8448427.1"/>
    <property type="molecule type" value="Transcribed_RNA"/>
</dbReference>
<evidence type="ECO:0000256" key="11">
    <source>
        <dbReference type="SAM" id="MobiDB-lite"/>
    </source>
</evidence>
<dbReference type="GO" id="GO:0006269">
    <property type="term" value="P:DNA replication, synthesis of primer"/>
    <property type="evidence" value="ECO:0007669"/>
    <property type="project" value="UniProtKB-KW"/>
</dbReference>
<keyword evidence="7" id="KW-0479">Metal-binding</keyword>
<dbReference type="PANTHER" id="PTHR10536">
    <property type="entry name" value="DNA PRIMASE SMALL SUBUNIT"/>
    <property type="match status" value="1"/>
</dbReference>
<keyword evidence="5" id="KW-0548">Nucleotidyltransferase</keyword>
<evidence type="ECO:0000256" key="3">
    <source>
        <dbReference type="ARBA" id="ARBA00022515"/>
    </source>
</evidence>
<feature type="compositionally biased region" description="Basic and acidic residues" evidence="11">
    <location>
        <begin position="8"/>
        <end position="24"/>
    </location>
</feature>
<keyword evidence="3 10" id="KW-0639">Primosome</keyword>
<evidence type="ECO:0000256" key="9">
    <source>
        <dbReference type="ARBA" id="ARBA00023163"/>
    </source>
</evidence>
<feature type="region of interest" description="Disordered" evidence="11">
    <location>
        <begin position="1"/>
        <end position="42"/>
    </location>
</feature>
<comment type="similarity">
    <text evidence="1 10">Belongs to the eukaryotic-type primase small subunit family.</text>
</comment>
<proteinExistence type="inferred from homology"/>
<evidence type="ECO:0000256" key="6">
    <source>
        <dbReference type="ARBA" id="ARBA00022705"/>
    </source>
</evidence>
<dbReference type="SUPFAM" id="SSF56747">
    <property type="entry name" value="Prim-pol domain"/>
    <property type="match status" value="1"/>
</dbReference>
<keyword evidence="2 10" id="KW-0240">DNA-directed RNA polymerase</keyword>
<dbReference type="NCBIfam" id="TIGR00335">
    <property type="entry name" value="primase_sml"/>
    <property type="match status" value="1"/>
</dbReference>
<keyword evidence="9" id="KW-0804">Transcription</keyword>
<dbReference type="InterPro" id="IPR002755">
    <property type="entry name" value="DNA_primase_S"/>
</dbReference>
<gene>
    <name evidence="12" type="ORF">MSP1401_LOCUS10609</name>
</gene>
<accession>A0A7S0DC14</accession>
<dbReference type="Pfam" id="PF01896">
    <property type="entry name" value="DNA_primase_S"/>
    <property type="match status" value="1"/>
</dbReference>
<protein>
    <recommendedName>
        <fullName evidence="10">DNA primase</fullName>
        <ecNumber evidence="10">2.7.7.-</ecNumber>
    </recommendedName>
</protein>
<keyword evidence="8" id="KW-0862">Zinc</keyword>
<dbReference type="Gene3D" id="3.90.920.10">
    <property type="entry name" value="DNA primase, PRIM domain"/>
    <property type="match status" value="1"/>
</dbReference>
<evidence type="ECO:0000256" key="10">
    <source>
        <dbReference type="RuleBase" id="RU003514"/>
    </source>
</evidence>
<sequence length="466" mass="51668">MTTATEPASKKPKLDGAAAMDHDSPTAGKENASAVPAGKPGYTEGDTHDLMPLYYKHMFPAEAMMKWLAYGNDSKRPTADQGFMQRREFCFTLEGDVFARYQSFKDAKDLRTALRQKVPTKIDLGPVFNVDPTKRAAYSGATSGGTVFAPVERELVMDIDMTDYDDVRTCCSAANICGKCWPLMTIAVKVIDAGLRADFGFKHLLWVYSGRRGIHVWVCDKRARRLSNEARAAVAEYFSVYKGTDASGVTKRVSLTVPLHPALKRAYDDVLLPYWKDTILPNQELLVDDKTRDNLLNMIPDAQTRSRVESAFQKSDDSVARWDKLESIVRKASATATNAKDFATARGLQRCCYDIVFAHVYPRLDVEVSKHMNHLLKAPFCVHPKTGRVCVPMDPATAAEFDPMAVPTVAQILNEHDSNGGKVEATAMGKAVDVFNTTFWNALDKECREEMGAKAREAADAPTAEW</sequence>
<reference evidence="12" key="1">
    <citation type="submission" date="2021-01" db="EMBL/GenBank/DDBJ databases">
        <authorList>
            <person name="Corre E."/>
            <person name="Pelletier E."/>
            <person name="Niang G."/>
            <person name="Scheremetjew M."/>
            <person name="Finn R."/>
            <person name="Kale V."/>
            <person name="Holt S."/>
            <person name="Cochrane G."/>
            <person name="Meng A."/>
            <person name="Brown T."/>
            <person name="Cohen L."/>
        </authorList>
    </citation>
    <scope>NUCLEOTIDE SEQUENCE</scope>
    <source>
        <strain evidence="12">CCAC1681</strain>
    </source>
</reference>
<dbReference type="AlphaFoldDB" id="A0A7S0DC14"/>
<name>A0A7S0DC14_MICPS</name>
<evidence type="ECO:0000256" key="5">
    <source>
        <dbReference type="ARBA" id="ARBA00022695"/>
    </source>
</evidence>
<keyword evidence="6 10" id="KW-0235">DNA replication</keyword>
<evidence type="ECO:0000256" key="1">
    <source>
        <dbReference type="ARBA" id="ARBA00009762"/>
    </source>
</evidence>